<proteinExistence type="predicted"/>
<protein>
    <submittedName>
        <fullName evidence="2">Uncharacterized protein</fullName>
    </submittedName>
</protein>
<feature type="region of interest" description="Disordered" evidence="1">
    <location>
        <begin position="122"/>
        <end position="149"/>
    </location>
</feature>
<evidence type="ECO:0000313" key="3">
    <source>
        <dbReference type="Proteomes" id="UP000677082"/>
    </source>
</evidence>
<dbReference type="EMBL" id="BOQN01000015">
    <property type="protein sequence ID" value="GIM89405.1"/>
    <property type="molecule type" value="Genomic_DNA"/>
</dbReference>
<sequence>MSTMFGMADGDPTPGLWNWAIGKRIDADRVCGAIAGTLERTVTPLGAGDAVMCDVYLVGGDFPTLADIYLAPAEVTEATAASAVAVRLDAAVLLPDDSLNPSRYVLAEPDGTLRLVHVDEIETDDGPERRGLRPCNGDCDRTPERPAAA</sequence>
<gene>
    <name evidence="2" type="ORF">Ato02nite_011980</name>
</gene>
<comment type="caution">
    <text evidence="2">The sequence shown here is derived from an EMBL/GenBank/DDBJ whole genome shotgun (WGS) entry which is preliminary data.</text>
</comment>
<organism evidence="2 3">
    <name type="scientific">Paractinoplanes toevensis</name>
    <dbReference type="NCBI Taxonomy" id="571911"/>
    <lineage>
        <taxon>Bacteria</taxon>
        <taxon>Bacillati</taxon>
        <taxon>Actinomycetota</taxon>
        <taxon>Actinomycetes</taxon>
        <taxon>Micromonosporales</taxon>
        <taxon>Micromonosporaceae</taxon>
        <taxon>Paractinoplanes</taxon>
    </lineage>
</organism>
<evidence type="ECO:0000256" key="1">
    <source>
        <dbReference type="SAM" id="MobiDB-lite"/>
    </source>
</evidence>
<feature type="compositionally biased region" description="Basic and acidic residues" evidence="1">
    <location>
        <begin position="122"/>
        <end position="131"/>
    </location>
</feature>
<dbReference type="AlphaFoldDB" id="A0A919W2D7"/>
<evidence type="ECO:0000313" key="2">
    <source>
        <dbReference type="EMBL" id="GIM89405.1"/>
    </source>
</evidence>
<feature type="compositionally biased region" description="Basic and acidic residues" evidence="1">
    <location>
        <begin position="138"/>
        <end position="149"/>
    </location>
</feature>
<dbReference type="Proteomes" id="UP000677082">
    <property type="component" value="Unassembled WGS sequence"/>
</dbReference>
<name>A0A919W2D7_9ACTN</name>
<accession>A0A919W2D7</accession>
<keyword evidence="3" id="KW-1185">Reference proteome</keyword>
<reference evidence="2 3" key="1">
    <citation type="submission" date="2021-03" db="EMBL/GenBank/DDBJ databases">
        <title>Whole genome shotgun sequence of Actinoplanes toevensis NBRC 105298.</title>
        <authorList>
            <person name="Komaki H."/>
            <person name="Tamura T."/>
        </authorList>
    </citation>
    <scope>NUCLEOTIDE SEQUENCE [LARGE SCALE GENOMIC DNA]</scope>
    <source>
        <strain evidence="2 3">NBRC 105298</strain>
    </source>
</reference>